<dbReference type="CDD" id="cd10918">
    <property type="entry name" value="CE4_NodB_like_5s_6s"/>
    <property type="match status" value="1"/>
</dbReference>
<dbReference type="GO" id="GO:0005975">
    <property type="term" value="P:carbohydrate metabolic process"/>
    <property type="evidence" value="ECO:0007669"/>
    <property type="project" value="InterPro"/>
</dbReference>
<dbReference type="OrthoDB" id="9778320at2"/>
<feature type="domain" description="NodB homology" evidence="3">
    <location>
        <begin position="135"/>
        <end position="293"/>
    </location>
</feature>
<dbReference type="SUPFAM" id="SSF88713">
    <property type="entry name" value="Glycoside hydrolase/deacetylase"/>
    <property type="match status" value="1"/>
</dbReference>
<dbReference type="GO" id="GO:0016810">
    <property type="term" value="F:hydrolase activity, acting on carbon-nitrogen (but not peptide) bonds"/>
    <property type="evidence" value="ECO:0007669"/>
    <property type="project" value="InterPro"/>
</dbReference>
<name>E1IIS3_9CHLR</name>
<dbReference type="PANTHER" id="PTHR34216">
    <property type="match status" value="1"/>
</dbReference>
<evidence type="ECO:0000313" key="4">
    <source>
        <dbReference type="EMBL" id="EFO78929.1"/>
    </source>
</evidence>
<protein>
    <submittedName>
        <fullName evidence="4">Polysaccharide deacetylase</fullName>
    </submittedName>
</protein>
<proteinExistence type="predicted"/>
<evidence type="ECO:0000256" key="1">
    <source>
        <dbReference type="ARBA" id="ARBA00004613"/>
    </source>
</evidence>
<gene>
    <name evidence="4" type="ORF">OSCT_3224</name>
</gene>
<comment type="caution">
    <text evidence="4">The sequence shown here is derived from an EMBL/GenBank/DDBJ whole genome shotgun (WGS) entry which is preliminary data.</text>
</comment>
<evidence type="ECO:0000259" key="3">
    <source>
        <dbReference type="PROSITE" id="PS51677"/>
    </source>
</evidence>
<keyword evidence="5" id="KW-1185">Reference proteome</keyword>
<organism evidence="4 5">
    <name type="scientific">Oscillochloris trichoides DG-6</name>
    <dbReference type="NCBI Taxonomy" id="765420"/>
    <lineage>
        <taxon>Bacteria</taxon>
        <taxon>Bacillati</taxon>
        <taxon>Chloroflexota</taxon>
        <taxon>Chloroflexia</taxon>
        <taxon>Chloroflexales</taxon>
        <taxon>Chloroflexineae</taxon>
        <taxon>Oscillochloridaceae</taxon>
        <taxon>Oscillochloris</taxon>
    </lineage>
</organism>
<dbReference type="STRING" id="765420.OSCT_3224"/>
<dbReference type="Pfam" id="PF01522">
    <property type="entry name" value="Polysacc_deac_1"/>
    <property type="match status" value="1"/>
</dbReference>
<dbReference type="Gene3D" id="3.20.20.370">
    <property type="entry name" value="Glycoside hydrolase/deacetylase"/>
    <property type="match status" value="1"/>
</dbReference>
<dbReference type="EMBL" id="ADVR01000142">
    <property type="protein sequence ID" value="EFO78929.1"/>
    <property type="molecule type" value="Genomic_DNA"/>
</dbReference>
<dbReference type="AlphaFoldDB" id="E1IIS3"/>
<dbReference type="PANTHER" id="PTHR34216:SF3">
    <property type="entry name" value="POLY-BETA-1,6-N-ACETYL-D-GLUCOSAMINE N-DEACETYLASE"/>
    <property type="match status" value="1"/>
</dbReference>
<dbReference type="InterPro" id="IPR002509">
    <property type="entry name" value="NODB_dom"/>
</dbReference>
<evidence type="ECO:0000256" key="2">
    <source>
        <dbReference type="ARBA" id="ARBA00022729"/>
    </source>
</evidence>
<dbReference type="PROSITE" id="PS51677">
    <property type="entry name" value="NODB"/>
    <property type="match status" value="1"/>
</dbReference>
<dbReference type="InterPro" id="IPR051398">
    <property type="entry name" value="Polysacch_Deacetylase"/>
</dbReference>
<sequence length="293" mass="31323">MRVLFPVGVLGVLLAAIMLTTQRPSLPLHPASATALAGLAGMTLAQTDVPPSPIPAPPTPAYAPAPPGQRPYVPILMYHYVRTVDANLDPLGYDLSVTHDQLAAQLAWLQSQGYATITVSTLAACMRGEVPCPAHAVALTFDDGHLDAYTDALPLLQQYGAVATFYIVRGFVGQEAYMGWDEIRALAQAGMEIGAHSISHLDLTTLSYYEQVDQIARAGQEIAAEVGVPVRSFCYPAGRFNPDIATITRDAGYTSATTTIQEGPQDDPYTLPRLRIYGAMDLDGFAATVGAYR</sequence>
<dbReference type="eggNOG" id="COG0726">
    <property type="taxonomic scope" value="Bacteria"/>
</dbReference>
<dbReference type="Proteomes" id="UP000054010">
    <property type="component" value="Unassembled WGS sequence"/>
</dbReference>
<accession>E1IIS3</accession>
<dbReference type="InterPro" id="IPR011330">
    <property type="entry name" value="Glyco_hydro/deAcase_b/a-brl"/>
</dbReference>
<comment type="subcellular location">
    <subcellularLocation>
        <location evidence="1">Secreted</location>
    </subcellularLocation>
</comment>
<evidence type="ECO:0000313" key="5">
    <source>
        <dbReference type="Proteomes" id="UP000054010"/>
    </source>
</evidence>
<reference evidence="4 5" key="1">
    <citation type="journal article" date="2011" name="J. Bacteriol.">
        <title>Draft genome sequence of the anoxygenic filamentous phototrophic bacterium Oscillochloris trichoides subsp. DG-6.</title>
        <authorList>
            <person name="Kuznetsov B.B."/>
            <person name="Ivanovsky R.N."/>
            <person name="Keppen O.I."/>
            <person name="Sukhacheva M.V."/>
            <person name="Bumazhkin B.K."/>
            <person name="Patutina E.O."/>
            <person name="Beletsky A.V."/>
            <person name="Mardanov A.V."/>
            <person name="Baslerov R.V."/>
            <person name="Panteleeva A.N."/>
            <person name="Kolganova T.V."/>
            <person name="Ravin N.V."/>
            <person name="Skryabin K.G."/>
        </authorList>
    </citation>
    <scope>NUCLEOTIDE SEQUENCE [LARGE SCALE GENOMIC DNA]</scope>
    <source>
        <strain evidence="4 5">DG-6</strain>
    </source>
</reference>
<keyword evidence="2" id="KW-0732">Signal</keyword>
<dbReference type="GO" id="GO:0005576">
    <property type="term" value="C:extracellular region"/>
    <property type="evidence" value="ECO:0007669"/>
    <property type="project" value="UniProtKB-SubCell"/>
</dbReference>
<dbReference type="HOGENOM" id="CLU_030024_5_2_0"/>